<protein>
    <recommendedName>
        <fullName evidence="1">Bacterial transcriptional activator domain-containing protein</fullName>
    </recommendedName>
</protein>
<evidence type="ECO:0000313" key="2">
    <source>
        <dbReference type="EMBL" id="PDW01049.1"/>
    </source>
</evidence>
<feature type="domain" description="Bacterial transcriptional activator" evidence="1">
    <location>
        <begin position="103"/>
        <end position="247"/>
    </location>
</feature>
<evidence type="ECO:0000259" key="1">
    <source>
        <dbReference type="SMART" id="SM01043"/>
    </source>
</evidence>
<dbReference type="Proteomes" id="UP000220922">
    <property type="component" value="Unassembled WGS sequence"/>
</dbReference>
<dbReference type="AlphaFoldDB" id="A0A2H3KR77"/>
<dbReference type="SUPFAM" id="SSF48452">
    <property type="entry name" value="TPR-like"/>
    <property type="match status" value="1"/>
</dbReference>
<sequence length="308" mass="35316">MSNIAVQLFGRLHVRYDNIEVTGLDVRKVQELLCYLLIHRRRPHAREGLASILWSNTSTAQSRANLRRTLWQLQHLPAEPIAAELLAIEADWIQIKPHLPLWLDVAEIEAVFEQTKGQPGEQLSHAHASAAAQAVDLYRGDLFDGCYQDWCLVERERLQQMYLALLDKLMGYCEYHGEYERGLAYGAAFQQYDNVNEQCYRRMMRLYWRAGDRSGALRQYERCATMLAEEFETTPGPLMQALVERLKTNQPIDELARATDHAHAGEEISLSELALHLRQLQVSVDRHGQAVRQALHMVEQALRRGGSS</sequence>
<dbReference type="PANTHER" id="PTHR35807">
    <property type="entry name" value="TRANSCRIPTIONAL REGULATOR REDD-RELATED"/>
    <property type="match status" value="1"/>
</dbReference>
<dbReference type="Gene3D" id="1.25.40.10">
    <property type="entry name" value="Tetratricopeptide repeat domain"/>
    <property type="match status" value="1"/>
</dbReference>
<proteinExistence type="predicted"/>
<dbReference type="InterPro" id="IPR005158">
    <property type="entry name" value="BTAD"/>
</dbReference>
<comment type="caution">
    <text evidence="2">The sequence shown here is derived from an EMBL/GenBank/DDBJ whole genome shotgun (WGS) entry which is preliminary data.</text>
</comment>
<dbReference type="InterPro" id="IPR036388">
    <property type="entry name" value="WH-like_DNA-bd_sf"/>
</dbReference>
<dbReference type="EMBL" id="LYXE01000015">
    <property type="protein sequence ID" value="PDW01049.1"/>
    <property type="molecule type" value="Genomic_DNA"/>
</dbReference>
<dbReference type="InterPro" id="IPR051677">
    <property type="entry name" value="AfsR-DnrI-RedD_regulator"/>
</dbReference>
<reference evidence="2 3" key="1">
    <citation type="submission" date="2016-05" db="EMBL/GenBank/DDBJ databases">
        <authorList>
            <person name="Lavstsen T."/>
            <person name="Jespersen J.S."/>
        </authorList>
    </citation>
    <scope>NUCLEOTIDE SEQUENCE [LARGE SCALE GENOMIC DNA]</scope>
    <source>
        <strain evidence="2 3">B7-9</strain>
    </source>
</reference>
<name>A0A2H3KR77_9CHLR</name>
<dbReference type="GO" id="GO:0006355">
    <property type="term" value="P:regulation of DNA-templated transcription"/>
    <property type="evidence" value="ECO:0007669"/>
    <property type="project" value="InterPro"/>
</dbReference>
<dbReference type="GO" id="GO:0003677">
    <property type="term" value="F:DNA binding"/>
    <property type="evidence" value="ECO:0007669"/>
    <property type="project" value="InterPro"/>
</dbReference>
<dbReference type="OrthoDB" id="190810at2"/>
<organism evidence="2 3">
    <name type="scientific">Candidatus Chloroploca asiatica</name>
    <dbReference type="NCBI Taxonomy" id="1506545"/>
    <lineage>
        <taxon>Bacteria</taxon>
        <taxon>Bacillati</taxon>
        <taxon>Chloroflexota</taxon>
        <taxon>Chloroflexia</taxon>
        <taxon>Chloroflexales</taxon>
        <taxon>Chloroflexineae</taxon>
        <taxon>Oscillochloridaceae</taxon>
        <taxon>Candidatus Chloroploca</taxon>
    </lineage>
</organism>
<dbReference type="InterPro" id="IPR016032">
    <property type="entry name" value="Sig_transdc_resp-reg_C-effctor"/>
</dbReference>
<dbReference type="RefSeq" id="WP_097650531.1">
    <property type="nucleotide sequence ID" value="NZ_LYXE01000015.1"/>
</dbReference>
<dbReference type="Pfam" id="PF03704">
    <property type="entry name" value="BTAD"/>
    <property type="match status" value="1"/>
</dbReference>
<dbReference type="SUPFAM" id="SSF46894">
    <property type="entry name" value="C-terminal effector domain of the bipartite response regulators"/>
    <property type="match status" value="1"/>
</dbReference>
<dbReference type="SMART" id="SM01043">
    <property type="entry name" value="BTAD"/>
    <property type="match status" value="1"/>
</dbReference>
<gene>
    <name evidence="2" type="ORF">A9Q02_07785</name>
</gene>
<dbReference type="InterPro" id="IPR011990">
    <property type="entry name" value="TPR-like_helical_dom_sf"/>
</dbReference>
<dbReference type="Gene3D" id="1.10.10.10">
    <property type="entry name" value="Winged helix-like DNA-binding domain superfamily/Winged helix DNA-binding domain"/>
    <property type="match status" value="1"/>
</dbReference>
<evidence type="ECO:0000313" key="3">
    <source>
        <dbReference type="Proteomes" id="UP000220922"/>
    </source>
</evidence>
<accession>A0A2H3KR77</accession>
<keyword evidence="3" id="KW-1185">Reference proteome</keyword>